<reference evidence="5 6" key="2">
    <citation type="submission" date="2020-02" db="EMBL/GenBank/DDBJ databases">
        <title>Genome sequences of Thiorhodococcus mannitoliphagus and Thiorhodococcus minor, purple sulfur photosynthetic bacteria in the gammaproteobacterial family, Chromatiaceae.</title>
        <authorList>
            <person name="Aviles F.A."/>
            <person name="Meyer T.E."/>
            <person name="Kyndt J.A."/>
        </authorList>
    </citation>
    <scope>NUCLEOTIDE SEQUENCE [LARGE SCALE GENOMIC DNA]</scope>
    <source>
        <strain evidence="5 6">DSM 18266</strain>
    </source>
</reference>
<comment type="caution">
    <text evidence="5">The sequence shown here is derived from an EMBL/GenBank/DDBJ whole genome shotgun (WGS) entry which is preliminary data.</text>
</comment>
<evidence type="ECO:0000313" key="5">
    <source>
        <dbReference type="EMBL" id="NEX22353.1"/>
    </source>
</evidence>
<name>A0A6P1DZ59_9GAMM</name>
<dbReference type="PROSITE" id="PS01124">
    <property type="entry name" value="HTH_ARAC_FAMILY_2"/>
    <property type="match status" value="1"/>
</dbReference>
<dbReference type="GO" id="GO:0005829">
    <property type="term" value="C:cytosol"/>
    <property type="evidence" value="ECO:0007669"/>
    <property type="project" value="TreeGrafter"/>
</dbReference>
<sequence>MARRPTEPTQAETELRIGATMALPAVLRSLGANPGEVLAEAGFDLGLFDNPDNRISYAARSRLLAHCVDSTGCQHLGLLVGQQAGLHSLGLMGLLVKYSPDVGTALRSLVRFLHLHVRGAVVNLEMNGNLAILSYEIYEPGAVATDQIGDGAVAAMVNILRTLCGPAWKPTEVRFAHREPEDVRPFRSFFGAPLLFDTALNAVVFPVDWLNHPLPGADPELRCLLQAQIDALETEYGDDMPGQVRRVLRTALLTDQARSDQVANLFSIHSRTLSRRLNACGTSFQALLDEGRFEIARQMLEDTRMEVHQIAETLDYADASAFTRAFRRWSGITPGQWRKNHKAARSRRK</sequence>
<dbReference type="SMART" id="SM00342">
    <property type="entry name" value="HTH_ARAC"/>
    <property type="match status" value="1"/>
</dbReference>
<dbReference type="Pfam" id="PF12833">
    <property type="entry name" value="HTH_18"/>
    <property type="match status" value="1"/>
</dbReference>
<dbReference type="PANTHER" id="PTHR47894">
    <property type="entry name" value="HTH-TYPE TRANSCRIPTIONAL REGULATOR GADX"/>
    <property type="match status" value="1"/>
</dbReference>
<dbReference type="SUPFAM" id="SSF46689">
    <property type="entry name" value="Homeodomain-like"/>
    <property type="match status" value="1"/>
</dbReference>
<dbReference type="Proteomes" id="UP000471640">
    <property type="component" value="Unassembled WGS sequence"/>
</dbReference>
<dbReference type="Gene3D" id="1.10.10.60">
    <property type="entry name" value="Homeodomain-like"/>
    <property type="match status" value="1"/>
</dbReference>
<dbReference type="InterPro" id="IPR018060">
    <property type="entry name" value="HTH_AraC"/>
</dbReference>
<dbReference type="GO" id="GO:0003700">
    <property type="term" value="F:DNA-binding transcription factor activity"/>
    <property type="evidence" value="ECO:0007669"/>
    <property type="project" value="InterPro"/>
</dbReference>
<accession>A0A6P1DZ59</accession>
<feature type="domain" description="HTH araC/xylS-type" evidence="4">
    <location>
        <begin position="242"/>
        <end position="340"/>
    </location>
</feature>
<evidence type="ECO:0000313" key="6">
    <source>
        <dbReference type="Proteomes" id="UP000471640"/>
    </source>
</evidence>
<dbReference type="Pfam" id="PF12625">
    <property type="entry name" value="Arabinose_bd"/>
    <property type="match status" value="1"/>
</dbReference>
<evidence type="ECO:0000256" key="3">
    <source>
        <dbReference type="ARBA" id="ARBA00023163"/>
    </source>
</evidence>
<proteinExistence type="predicted"/>
<protein>
    <submittedName>
        <fullName evidence="5">AraC family transcriptional regulator</fullName>
    </submittedName>
</protein>
<evidence type="ECO:0000256" key="2">
    <source>
        <dbReference type="ARBA" id="ARBA00023125"/>
    </source>
</evidence>
<keyword evidence="2" id="KW-0238">DNA-binding</keyword>
<keyword evidence="6" id="KW-1185">Reference proteome</keyword>
<dbReference type="GO" id="GO:0000976">
    <property type="term" value="F:transcription cis-regulatory region binding"/>
    <property type="evidence" value="ECO:0007669"/>
    <property type="project" value="TreeGrafter"/>
</dbReference>
<dbReference type="EMBL" id="JAAIJR010000096">
    <property type="protein sequence ID" value="NEX22353.1"/>
    <property type="molecule type" value="Genomic_DNA"/>
</dbReference>
<dbReference type="InterPro" id="IPR009057">
    <property type="entry name" value="Homeodomain-like_sf"/>
</dbReference>
<dbReference type="PANTHER" id="PTHR47894:SF4">
    <property type="entry name" value="HTH-TYPE TRANSCRIPTIONAL REGULATOR GADX"/>
    <property type="match status" value="1"/>
</dbReference>
<dbReference type="InterPro" id="IPR032687">
    <property type="entry name" value="AraC-type_N"/>
</dbReference>
<dbReference type="AlphaFoldDB" id="A0A6P1DZ59"/>
<dbReference type="RefSeq" id="WP_164655449.1">
    <property type="nucleotide sequence ID" value="NZ_JAAIJR010000096.1"/>
</dbReference>
<evidence type="ECO:0000259" key="4">
    <source>
        <dbReference type="PROSITE" id="PS01124"/>
    </source>
</evidence>
<keyword evidence="1" id="KW-0805">Transcription regulation</keyword>
<reference evidence="6" key="1">
    <citation type="journal article" date="2020" name="Microbiol. Resour. Announc.">
        <title>Draft Genome Sequences of Thiorhodococcus mannitoliphagus and Thiorhodococcus minor, Purple Sulfur Photosynthetic Bacteria in the Gammaproteobacterial Family Chromatiaceae.</title>
        <authorList>
            <person name="Aviles F.A."/>
            <person name="Meyer T.E."/>
            <person name="Kyndt J.A."/>
        </authorList>
    </citation>
    <scope>NUCLEOTIDE SEQUENCE [LARGE SCALE GENOMIC DNA]</scope>
    <source>
        <strain evidence="6">DSM 18266</strain>
    </source>
</reference>
<organism evidence="5 6">
    <name type="scientific">Thiorhodococcus mannitoliphagus</name>
    <dbReference type="NCBI Taxonomy" id="329406"/>
    <lineage>
        <taxon>Bacteria</taxon>
        <taxon>Pseudomonadati</taxon>
        <taxon>Pseudomonadota</taxon>
        <taxon>Gammaproteobacteria</taxon>
        <taxon>Chromatiales</taxon>
        <taxon>Chromatiaceae</taxon>
        <taxon>Thiorhodococcus</taxon>
    </lineage>
</organism>
<gene>
    <name evidence="5" type="ORF">G3480_18925</name>
</gene>
<evidence type="ECO:0000256" key="1">
    <source>
        <dbReference type="ARBA" id="ARBA00023015"/>
    </source>
</evidence>
<keyword evidence="3" id="KW-0804">Transcription</keyword>